<feature type="region of interest" description="Disordered" evidence="1">
    <location>
        <begin position="48"/>
        <end position="67"/>
    </location>
</feature>
<evidence type="ECO:0000313" key="3">
    <source>
        <dbReference type="EMBL" id="QJB02871.1"/>
    </source>
</evidence>
<proteinExistence type="predicted"/>
<dbReference type="AlphaFoldDB" id="A0A6M3M4S3"/>
<accession>A0A6M3M4S3</accession>
<dbReference type="EMBL" id="MT143616">
    <property type="protein sequence ID" value="QJA98892.1"/>
    <property type="molecule type" value="Genomic_DNA"/>
</dbReference>
<evidence type="ECO:0000313" key="2">
    <source>
        <dbReference type="EMBL" id="QJA98892.1"/>
    </source>
</evidence>
<evidence type="ECO:0000256" key="1">
    <source>
        <dbReference type="SAM" id="MobiDB-lite"/>
    </source>
</evidence>
<organism evidence="3">
    <name type="scientific">viral metagenome</name>
    <dbReference type="NCBI Taxonomy" id="1070528"/>
    <lineage>
        <taxon>unclassified sequences</taxon>
        <taxon>metagenomes</taxon>
        <taxon>organismal metagenomes</taxon>
    </lineage>
</organism>
<gene>
    <name evidence="2" type="ORF">MM171A01448_0007</name>
    <name evidence="3" type="ORF">MM171B01050_0011</name>
</gene>
<name>A0A6M3M4S3_9ZZZZ</name>
<feature type="compositionally biased region" description="Basic and acidic residues" evidence="1">
    <location>
        <begin position="58"/>
        <end position="67"/>
    </location>
</feature>
<reference evidence="3" key="1">
    <citation type="submission" date="2020-03" db="EMBL/GenBank/DDBJ databases">
        <title>The deep terrestrial virosphere.</title>
        <authorList>
            <person name="Holmfeldt K."/>
            <person name="Nilsson E."/>
            <person name="Simone D."/>
            <person name="Lopez-Fernandez M."/>
            <person name="Wu X."/>
            <person name="de Brujin I."/>
            <person name="Lundin D."/>
            <person name="Andersson A."/>
            <person name="Bertilsson S."/>
            <person name="Dopson M."/>
        </authorList>
    </citation>
    <scope>NUCLEOTIDE SEQUENCE</scope>
    <source>
        <strain evidence="2">MM171A01448</strain>
        <strain evidence="3">MM171B01050</strain>
    </source>
</reference>
<protein>
    <submittedName>
        <fullName evidence="3">Uncharacterized protein</fullName>
    </submittedName>
</protein>
<sequence length="67" mass="8000">MDIVKRAYLKTLEEYKAEPGWPDISDFEGNVRREIIRLIKVRAYSGRDWPRELGPLPDELRSKRNKQ</sequence>
<dbReference type="EMBL" id="MT143812">
    <property type="protein sequence ID" value="QJB02871.1"/>
    <property type="molecule type" value="Genomic_DNA"/>
</dbReference>